<dbReference type="EMBL" id="SJPP01000001">
    <property type="protein sequence ID" value="TWU13356.1"/>
    <property type="molecule type" value="Genomic_DNA"/>
</dbReference>
<organism evidence="1 2">
    <name type="scientific">Symmachiella macrocystis</name>
    <dbReference type="NCBI Taxonomy" id="2527985"/>
    <lineage>
        <taxon>Bacteria</taxon>
        <taxon>Pseudomonadati</taxon>
        <taxon>Planctomycetota</taxon>
        <taxon>Planctomycetia</taxon>
        <taxon>Planctomycetales</taxon>
        <taxon>Planctomycetaceae</taxon>
        <taxon>Symmachiella</taxon>
    </lineage>
</organism>
<sequence>MKNFPIVLHKPETVLRRGPAGIRSSTVWTQEDSDIVAHFIQVRAQISRSLWLQKECTFNSCGNSRPGTFPDLESFVYVAVYFRQLFAHKDRLFTDACDRYIRAVDSPAKMAWMAKEREAGLNYWKSPGLIVPTHTTEDLFNAMLYGTHLIHSLPATSKRHLDTFRVILNNTPQKKLLFEVHGSLRTVLNYVSAAAVVMHQDFAEWLNTGAAPPPEIMWPESVFLSDVVNGKAPSNDDDVEHF</sequence>
<proteinExistence type="predicted"/>
<name>A0A5C6BQ57_9PLAN</name>
<evidence type="ECO:0000313" key="2">
    <source>
        <dbReference type="Proteomes" id="UP000320735"/>
    </source>
</evidence>
<reference evidence="1 2" key="1">
    <citation type="submission" date="2019-02" db="EMBL/GenBank/DDBJ databases">
        <title>Deep-cultivation of Planctomycetes and their phenomic and genomic characterization uncovers novel biology.</title>
        <authorList>
            <person name="Wiegand S."/>
            <person name="Jogler M."/>
            <person name="Boedeker C."/>
            <person name="Pinto D."/>
            <person name="Vollmers J."/>
            <person name="Rivas-Marin E."/>
            <person name="Kohn T."/>
            <person name="Peeters S.H."/>
            <person name="Heuer A."/>
            <person name="Rast P."/>
            <person name="Oberbeckmann S."/>
            <person name="Bunk B."/>
            <person name="Jeske O."/>
            <person name="Meyerdierks A."/>
            <person name="Storesund J.E."/>
            <person name="Kallscheuer N."/>
            <person name="Luecker S."/>
            <person name="Lage O.M."/>
            <person name="Pohl T."/>
            <person name="Merkel B.J."/>
            <person name="Hornburger P."/>
            <person name="Mueller R.-W."/>
            <person name="Bruemmer F."/>
            <person name="Labrenz M."/>
            <person name="Spormann A.M."/>
            <person name="Op Den Camp H."/>
            <person name="Overmann J."/>
            <person name="Amann R."/>
            <person name="Jetten M.S.M."/>
            <person name="Mascher T."/>
            <person name="Medema M.H."/>
            <person name="Devos D.P."/>
            <person name="Kaster A.-K."/>
            <person name="Ovreas L."/>
            <person name="Rohde M."/>
            <person name="Galperin M.Y."/>
            <person name="Jogler C."/>
        </authorList>
    </citation>
    <scope>NUCLEOTIDE SEQUENCE [LARGE SCALE GENOMIC DNA]</scope>
    <source>
        <strain evidence="1 2">CA54</strain>
    </source>
</reference>
<comment type="caution">
    <text evidence="1">The sequence shown here is derived from an EMBL/GenBank/DDBJ whole genome shotgun (WGS) entry which is preliminary data.</text>
</comment>
<accession>A0A5C6BQ57</accession>
<dbReference type="OrthoDB" id="276151at2"/>
<keyword evidence="2" id="KW-1185">Reference proteome</keyword>
<evidence type="ECO:0000313" key="1">
    <source>
        <dbReference type="EMBL" id="TWU13356.1"/>
    </source>
</evidence>
<gene>
    <name evidence="1" type="ORF">CA54_21910</name>
</gene>
<protein>
    <submittedName>
        <fullName evidence="1">Uncharacterized protein</fullName>
    </submittedName>
</protein>
<dbReference type="AlphaFoldDB" id="A0A5C6BQ57"/>
<dbReference type="RefSeq" id="WP_146370695.1">
    <property type="nucleotide sequence ID" value="NZ_SJPP01000001.1"/>
</dbReference>
<dbReference type="Proteomes" id="UP000320735">
    <property type="component" value="Unassembled WGS sequence"/>
</dbReference>